<feature type="non-terminal residue" evidence="3">
    <location>
        <position position="86"/>
    </location>
</feature>
<reference evidence="3" key="1">
    <citation type="journal article" date="2014" name="Front. Microbiol.">
        <title>High frequency of phylogenetically diverse reductive dehalogenase-homologous genes in deep subseafloor sedimentary metagenomes.</title>
        <authorList>
            <person name="Kawai M."/>
            <person name="Futagami T."/>
            <person name="Toyoda A."/>
            <person name="Takaki Y."/>
            <person name="Nishi S."/>
            <person name="Hori S."/>
            <person name="Arai W."/>
            <person name="Tsubouchi T."/>
            <person name="Morono Y."/>
            <person name="Uchiyama I."/>
            <person name="Ito T."/>
            <person name="Fujiyama A."/>
            <person name="Inagaki F."/>
            <person name="Takami H."/>
        </authorList>
    </citation>
    <scope>NUCLEOTIDE SEQUENCE</scope>
    <source>
        <strain evidence="3">Expedition CK06-06</strain>
    </source>
</reference>
<protein>
    <recommendedName>
        <fullName evidence="2">Glycosyl hydrolase family 92 N-terminal domain-containing protein</fullName>
    </recommendedName>
</protein>
<dbReference type="EMBL" id="BARU01045129">
    <property type="protein sequence ID" value="GAH84877.1"/>
    <property type="molecule type" value="Genomic_DNA"/>
</dbReference>
<keyword evidence="1" id="KW-1133">Transmembrane helix</keyword>
<dbReference type="InterPro" id="IPR041371">
    <property type="entry name" value="GH92_N"/>
</dbReference>
<gene>
    <name evidence="3" type="ORF">S03H2_68596</name>
</gene>
<keyword evidence="1" id="KW-0472">Membrane</keyword>
<evidence type="ECO:0000256" key="1">
    <source>
        <dbReference type="SAM" id="Phobius"/>
    </source>
</evidence>
<keyword evidence="1" id="KW-0812">Transmembrane</keyword>
<comment type="caution">
    <text evidence="3">The sequence shown here is derived from an EMBL/GenBank/DDBJ whole genome shotgun (WGS) entry which is preliminary data.</text>
</comment>
<feature type="domain" description="Glycosyl hydrolase family 92 N-terminal" evidence="2">
    <location>
        <begin position="55"/>
        <end position="85"/>
    </location>
</feature>
<feature type="transmembrane region" description="Helical" evidence="1">
    <location>
        <begin position="7"/>
        <end position="28"/>
    </location>
</feature>
<organism evidence="3">
    <name type="scientific">marine sediment metagenome</name>
    <dbReference type="NCBI Taxonomy" id="412755"/>
    <lineage>
        <taxon>unclassified sequences</taxon>
        <taxon>metagenomes</taxon>
        <taxon>ecological metagenomes</taxon>
    </lineage>
</organism>
<dbReference type="Gene3D" id="2.70.98.10">
    <property type="match status" value="1"/>
</dbReference>
<accession>X1IT28</accession>
<dbReference type="AlphaFoldDB" id="X1IT28"/>
<sequence length="86" mass="9407">MKRIIKISLLGLGTMILAGILFVSGVYIKYRHIVNAKPQPMPHVARPVLPLIKEVNPFIGTGGYPWVSGHNFPGATLPFGMVRLSL</sequence>
<proteinExistence type="predicted"/>
<evidence type="ECO:0000313" key="3">
    <source>
        <dbReference type="EMBL" id="GAH84877.1"/>
    </source>
</evidence>
<evidence type="ECO:0000259" key="2">
    <source>
        <dbReference type="Pfam" id="PF17678"/>
    </source>
</evidence>
<dbReference type="InterPro" id="IPR014718">
    <property type="entry name" value="GH-type_carb-bd"/>
</dbReference>
<dbReference type="Pfam" id="PF17678">
    <property type="entry name" value="Glyco_hydro_92N"/>
    <property type="match status" value="1"/>
</dbReference>
<dbReference type="GO" id="GO:0030246">
    <property type="term" value="F:carbohydrate binding"/>
    <property type="evidence" value="ECO:0007669"/>
    <property type="project" value="InterPro"/>
</dbReference>
<name>X1IT28_9ZZZZ</name>